<sequence>MTPVSEFTDTYEETVKPLMIVSSRIYETRAFWFQSASTAFRDSTERPGLLFSLT</sequence>
<protein>
    <submittedName>
        <fullName evidence="1">Uncharacterized protein</fullName>
    </submittedName>
</protein>
<reference evidence="1" key="2">
    <citation type="journal article" date="2015" name="Fish Shellfish Immunol.">
        <title>Early steps in the European eel (Anguilla anguilla)-Vibrio vulnificus interaction in the gills: Role of the RtxA13 toxin.</title>
        <authorList>
            <person name="Callol A."/>
            <person name="Pajuelo D."/>
            <person name="Ebbesson L."/>
            <person name="Teles M."/>
            <person name="MacKenzie S."/>
            <person name="Amaro C."/>
        </authorList>
    </citation>
    <scope>NUCLEOTIDE SEQUENCE</scope>
</reference>
<organism evidence="1">
    <name type="scientific">Anguilla anguilla</name>
    <name type="common">European freshwater eel</name>
    <name type="synonym">Muraena anguilla</name>
    <dbReference type="NCBI Taxonomy" id="7936"/>
    <lineage>
        <taxon>Eukaryota</taxon>
        <taxon>Metazoa</taxon>
        <taxon>Chordata</taxon>
        <taxon>Craniata</taxon>
        <taxon>Vertebrata</taxon>
        <taxon>Euteleostomi</taxon>
        <taxon>Actinopterygii</taxon>
        <taxon>Neopterygii</taxon>
        <taxon>Teleostei</taxon>
        <taxon>Anguilliformes</taxon>
        <taxon>Anguillidae</taxon>
        <taxon>Anguilla</taxon>
    </lineage>
</organism>
<name>A0A0E9R7T9_ANGAN</name>
<reference evidence="1" key="1">
    <citation type="submission" date="2014-11" db="EMBL/GenBank/DDBJ databases">
        <authorList>
            <person name="Amaro Gonzalez C."/>
        </authorList>
    </citation>
    <scope>NUCLEOTIDE SEQUENCE</scope>
</reference>
<dbReference type="AlphaFoldDB" id="A0A0E9R7T9"/>
<proteinExistence type="predicted"/>
<dbReference type="EMBL" id="GBXM01084184">
    <property type="protein sequence ID" value="JAH24393.1"/>
    <property type="molecule type" value="Transcribed_RNA"/>
</dbReference>
<accession>A0A0E9R7T9</accession>
<evidence type="ECO:0000313" key="1">
    <source>
        <dbReference type="EMBL" id="JAH24393.1"/>
    </source>
</evidence>